<evidence type="ECO:0000313" key="1">
    <source>
        <dbReference type="EMBL" id="GAH72745.1"/>
    </source>
</evidence>
<comment type="caution">
    <text evidence="1">The sequence shown here is derived from an EMBL/GenBank/DDBJ whole genome shotgun (WGS) entry which is preliminary data.</text>
</comment>
<proteinExistence type="predicted"/>
<reference evidence="1" key="1">
    <citation type="journal article" date="2014" name="Front. Microbiol.">
        <title>High frequency of phylogenetically diverse reductive dehalogenase-homologous genes in deep subseafloor sedimentary metagenomes.</title>
        <authorList>
            <person name="Kawai M."/>
            <person name="Futagami T."/>
            <person name="Toyoda A."/>
            <person name="Takaki Y."/>
            <person name="Nishi S."/>
            <person name="Hori S."/>
            <person name="Arai W."/>
            <person name="Tsubouchi T."/>
            <person name="Morono Y."/>
            <person name="Uchiyama I."/>
            <person name="Ito T."/>
            <person name="Fujiyama A."/>
            <person name="Inagaki F."/>
            <person name="Takami H."/>
        </authorList>
    </citation>
    <scope>NUCLEOTIDE SEQUENCE</scope>
    <source>
        <strain evidence="1">Expedition CK06-06</strain>
    </source>
</reference>
<gene>
    <name evidence="1" type="ORF">S03H2_41785</name>
</gene>
<name>X1ITZ2_9ZZZZ</name>
<protein>
    <submittedName>
        <fullName evidence="1">Uncharacterized protein</fullName>
    </submittedName>
</protein>
<organism evidence="1">
    <name type="scientific">marine sediment metagenome</name>
    <dbReference type="NCBI Taxonomy" id="412755"/>
    <lineage>
        <taxon>unclassified sequences</taxon>
        <taxon>metagenomes</taxon>
        <taxon>ecological metagenomes</taxon>
    </lineage>
</organism>
<accession>X1ITZ2</accession>
<sequence>MSQVRVADRNDECRVWWNGAAWRYDFAHHETIPGYIVSNIYKAGYGMIFRNLAIPQGAIIHEARVTFVAVGTSDKDFVNTYVHGELNPNPLPFSSYADYAARVRTDARVDWANIPHWFDRDFVKTPDLKAIIQEIVNLPEWEE</sequence>
<dbReference type="AlphaFoldDB" id="X1ITZ2"/>
<feature type="non-terminal residue" evidence="1">
    <location>
        <position position="143"/>
    </location>
</feature>
<dbReference type="EMBL" id="BARU01025976">
    <property type="protein sequence ID" value="GAH72745.1"/>
    <property type="molecule type" value="Genomic_DNA"/>
</dbReference>